<name>A0ACB8SS07_9AGAM</name>
<evidence type="ECO:0000313" key="2">
    <source>
        <dbReference type="Proteomes" id="UP000814140"/>
    </source>
</evidence>
<reference evidence="1" key="1">
    <citation type="submission" date="2021-03" db="EMBL/GenBank/DDBJ databases">
        <authorList>
            <consortium name="DOE Joint Genome Institute"/>
            <person name="Ahrendt S."/>
            <person name="Looney B.P."/>
            <person name="Miyauchi S."/>
            <person name="Morin E."/>
            <person name="Drula E."/>
            <person name="Courty P.E."/>
            <person name="Chicoki N."/>
            <person name="Fauchery L."/>
            <person name="Kohler A."/>
            <person name="Kuo A."/>
            <person name="Labutti K."/>
            <person name="Pangilinan J."/>
            <person name="Lipzen A."/>
            <person name="Riley R."/>
            <person name="Andreopoulos W."/>
            <person name="He G."/>
            <person name="Johnson J."/>
            <person name="Barry K.W."/>
            <person name="Grigoriev I.V."/>
            <person name="Nagy L."/>
            <person name="Hibbett D."/>
            <person name="Henrissat B."/>
            <person name="Matheny P.B."/>
            <person name="Labbe J."/>
            <person name="Martin F."/>
        </authorList>
    </citation>
    <scope>NUCLEOTIDE SEQUENCE</scope>
    <source>
        <strain evidence="1">HHB10654</strain>
    </source>
</reference>
<evidence type="ECO:0000313" key="1">
    <source>
        <dbReference type="EMBL" id="KAI0058628.1"/>
    </source>
</evidence>
<gene>
    <name evidence="1" type="ORF">BV25DRAFT_1810506</name>
</gene>
<dbReference type="EMBL" id="MU277233">
    <property type="protein sequence ID" value="KAI0058628.1"/>
    <property type="molecule type" value="Genomic_DNA"/>
</dbReference>
<keyword evidence="2" id="KW-1185">Reference proteome</keyword>
<sequence length="204" mass="22812">MEAYQARLDSFKKSKRVKQTSSKRTASVKWPHPDHFTATPDALAEAGFFYNPSWDERDNAACFFCAKELSGWEEEDDPFAIHLDKCGDSCAWAVVRCGLSEDMDQQGHYVFKDPSRVPTSKTMEKARLSTFKTNGWWPHDQVKGHGAHSAKMAKAGFVYTPQASGDDTATCFYCQVSLSGWDEDDDPLSVHSMLPVPDPSDTIC</sequence>
<dbReference type="Proteomes" id="UP000814140">
    <property type="component" value="Unassembled WGS sequence"/>
</dbReference>
<proteinExistence type="predicted"/>
<comment type="caution">
    <text evidence="1">The sequence shown here is derived from an EMBL/GenBank/DDBJ whole genome shotgun (WGS) entry which is preliminary data.</text>
</comment>
<reference evidence="1" key="2">
    <citation type="journal article" date="2022" name="New Phytol.">
        <title>Evolutionary transition to the ectomycorrhizal habit in the genomes of a hyperdiverse lineage of mushroom-forming fungi.</title>
        <authorList>
            <person name="Looney B."/>
            <person name="Miyauchi S."/>
            <person name="Morin E."/>
            <person name="Drula E."/>
            <person name="Courty P.E."/>
            <person name="Kohler A."/>
            <person name="Kuo A."/>
            <person name="LaButti K."/>
            <person name="Pangilinan J."/>
            <person name="Lipzen A."/>
            <person name="Riley R."/>
            <person name="Andreopoulos W."/>
            <person name="He G."/>
            <person name="Johnson J."/>
            <person name="Nolan M."/>
            <person name="Tritt A."/>
            <person name="Barry K.W."/>
            <person name="Grigoriev I.V."/>
            <person name="Nagy L.G."/>
            <person name="Hibbett D."/>
            <person name="Henrissat B."/>
            <person name="Matheny P.B."/>
            <person name="Labbe J."/>
            <person name="Martin F.M."/>
        </authorList>
    </citation>
    <scope>NUCLEOTIDE SEQUENCE</scope>
    <source>
        <strain evidence="1">HHB10654</strain>
    </source>
</reference>
<protein>
    <submittedName>
        <fullName evidence="1">Inhibitor of apoptosis repeat-containing protein</fullName>
    </submittedName>
</protein>
<accession>A0ACB8SS07</accession>
<organism evidence="1 2">
    <name type="scientific">Artomyces pyxidatus</name>
    <dbReference type="NCBI Taxonomy" id="48021"/>
    <lineage>
        <taxon>Eukaryota</taxon>
        <taxon>Fungi</taxon>
        <taxon>Dikarya</taxon>
        <taxon>Basidiomycota</taxon>
        <taxon>Agaricomycotina</taxon>
        <taxon>Agaricomycetes</taxon>
        <taxon>Russulales</taxon>
        <taxon>Auriscalpiaceae</taxon>
        <taxon>Artomyces</taxon>
    </lineage>
</organism>